<keyword evidence="1" id="KW-0812">Transmembrane</keyword>
<keyword evidence="1" id="KW-0472">Membrane</keyword>
<dbReference type="Proteomes" id="UP000179003">
    <property type="component" value="Unassembled WGS sequence"/>
</dbReference>
<sequence>MKRVWSICLLIGLMLWCSTSTASTLTPAVSGLSFHQGETGDFEWEILKKGGKEHKSESVRFEDKKNEREGSFWMTGGHYGVDDFKKEKIRFDKKGKGHHYGRGKNPPRCEVPAPSSILLLTAGLVGLASFGAILKKKA</sequence>
<gene>
    <name evidence="3" type="ORF">A2442_01330</name>
</gene>
<evidence type="ECO:0000313" key="3">
    <source>
        <dbReference type="EMBL" id="OGD66748.1"/>
    </source>
</evidence>
<evidence type="ECO:0000256" key="1">
    <source>
        <dbReference type="SAM" id="Phobius"/>
    </source>
</evidence>
<dbReference type="AlphaFoldDB" id="A0A1F5EH69"/>
<keyword evidence="1" id="KW-1133">Transmembrane helix</keyword>
<dbReference type="EMBL" id="MFAE01000014">
    <property type="protein sequence ID" value="OGD66748.1"/>
    <property type="molecule type" value="Genomic_DNA"/>
</dbReference>
<keyword evidence="2" id="KW-0732">Signal</keyword>
<feature type="signal peptide" evidence="2">
    <location>
        <begin position="1"/>
        <end position="22"/>
    </location>
</feature>
<protein>
    <recommendedName>
        <fullName evidence="5">PEP-CTERM protein-sorting domain-containing protein</fullName>
    </recommendedName>
</protein>
<dbReference type="InterPro" id="IPR013424">
    <property type="entry name" value="Ice-binding_C"/>
</dbReference>
<evidence type="ECO:0008006" key="5">
    <source>
        <dbReference type="Google" id="ProtNLM"/>
    </source>
</evidence>
<comment type="caution">
    <text evidence="3">The sequence shown here is derived from an EMBL/GenBank/DDBJ whole genome shotgun (WGS) entry which is preliminary data.</text>
</comment>
<evidence type="ECO:0000256" key="2">
    <source>
        <dbReference type="SAM" id="SignalP"/>
    </source>
</evidence>
<evidence type="ECO:0000313" key="4">
    <source>
        <dbReference type="Proteomes" id="UP000179003"/>
    </source>
</evidence>
<organism evidence="3 4">
    <name type="scientific">Candidatus Campbellbacteria bacterium RIFOXYC2_FULL_35_25</name>
    <dbReference type="NCBI Taxonomy" id="1797582"/>
    <lineage>
        <taxon>Bacteria</taxon>
        <taxon>Candidatus Campbelliibacteriota</taxon>
    </lineage>
</organism>
<name>A0A1F5EH69_9BACT</name>
<feature type="chain" id="PRO_5009518331" description="PEP-CTERM protein-sorting domain-containing protein" evidence="2">
    <location>
        <begin position="23"/>
        <end position="138"/>
    </location>
</feature>
<dbReference type="STRING" id="1797582.A2442_01330"/>
<proteinExistence type="predicted"/>
<accession>A0A1F5EH69</accession>
<dbReference type="NCBIfam" id="TIGR02595">
    <property type="entry name" value="PEP_CTERM"/>
    <property type="match status" value="1"/>
</dbReference>
<feature type="transmembrane region" description="Helical" evidence="1">
    <location>
        <begin position="116"/>
        <end position="134"/>
    </location>
</feature>
<reference evidence="3 4" key="1">
    <citation type="journal article" date="2016" name="Nat. Commun.">
        <title>Thousands of microbial genomes shed light on interconnected biogeochemical processes in an aquifer system.</title>
        <authorList>
            <person name="Anantharaman K."/>
            <person name="Brown C.T."/>
            <person name="Hug L.A."/>
            <person name="Sharon I."/>
            <person name="Castelle C.J."/>
            <person name="Probst A.J."/>
            <person name="Thomas B.C."/>
            <person name="Singh A."/>
            <person name="Wilkins M.J."/>
            <person name="Karaoz U."/>
            <person name="Brodie E.L."/>
            <person name="Williams K.H."/>
            <person name="Hubbard S.S."/>
            <person name="Banfield J.F."/>
        </authorList>
    </citation>
    <scope>NUCLEOTIDE SEQUENCE [LARGE SCALE GENOMIC DNA]</scope>
</reference>